<reference evidence="9 10" key="1">
    <citation type="journal article" date="2012" name="PLoS ONE">
        <title>The purine-utilizing bacterium Clostridium acidurici 9a: a genome-guided metabolic reconsideration.</title>
        <authorList>
            <person name="Hartwich K."/>
            <person name="Poehlein A."/>
            <person name="Daniel R."/>
        </authorList>
    </citation>
    <scope>NUCLEOTIDE SEQUENCE [LARGE SCALE GENOMIC DNA]</scope>
    <source>
        <strain evidence="10">ATCC 7906 / DSM 604 / BCRC 14475 / CIP 104303 / KCTC 5404 / NCIMB 10678 / 9a</strain>
    </source>
</reference>
<evidence type="ECO:0000256" key="6">
    <source>
        <dbReference type="ARBA" id="ARBA00022989"/>
    </source>
</evidence>
<feature type="transmembrane region" description="Helical" evidence="8">
    <location>
        <begin position="126"/>
        <end position="147"/>
    </location>
</feature>
<keyword evidence="3 8" id="KW-0812">Transmembrane</keyword>
<dbReference type="eggNOG" id="COG4660">
    <property type="taxonomic scope" value="Bacteria"/>
</dbReference>
<keyword evidence="7 8" id="KW-0472">Membrane</keyword>
<keyword evidence="10" id="KW-1185">Reference proteome</keyword>
<evidence type="ECO:0000256" key="1">
    <source>
        <dbReference type="ARBA" id="ARBA00004127"/>
    </source>
</evidence>
<keyword evidence="6 8" id="KW-1133">Transmembrane helix</keyword>
<dbReference type="GO" id="GO:0012505">
    <property type="term" value="C:endomembrane system"/>
    <property type="evidence" value="ECO:0007669"/>
    <property type="project" value="UniProtKB-SubCell"/>
</dbReference>
<dbReference type="RefSeq" id="WP_014967151.1">
    <property type="nucleotide sequence ID" value="NC_018664.1"/>
</dbReference>
<proteinExistence type="inferred from homology"/>
<dbReference type="GO" id="GO:0005886">
    <property type="term" value="C:plasma membrane"/>
    <property type="evidence" value="ECO:0007669"/>
    <property type="project" value="UniProtKB-SubCell"/>
</dbReference>
<dbReference type="InterPro" id="IPR003667">
    <property type="entry name" value="NqrDE/RnfAE"/>
</dbReference>
<sequence length="203" mass="21374">MNIFKILKKGIVNENPVFIQLIGMCPTLGVTTNAINGLSMGLATALVLIGSNIAISLLKKVIPDEIRIPAFIVIIATFVTVIGMLLEAYLPDVNKTLGLYIPLIVVNCLILARAEAFAFKNNVGSSAFDGLGMGLGFTVGLTILGAIREILGAGQLFGKVILGASYQPALIFILPPGAFIVLGLLIAGINKYTNSKKKAESNC</sequence>
<evidence type="ECO:0000313" key="10">
    <source>
        <dbReference type="Proteomes" id="UP000006094"/>
    </source>
</evidence>
<accession>K0AXU9</accession>
<dbReference type="HAMAP" id="MF_00478">
    <property type="entry name" value="RsxE_RnfE"/>
    <property type="match status" value="1"/>
</dbReference>
<keyword evidence="4 8" id="KW-1278">Translocase</keyword>
<evidence type="ECO:0000256" key="5">
    <source>
        <dbReference type="ARBA" id="ARBA00022982"/>
    </source>
</evidence>
<comment type="subcellular location">
    <subcellularLocation>
        <location evidence="8">Cell membrane</location>
        <topology evidence="8">Multi-pass membrane protein</topology>
    </subcellularLocation>
    <subcellularLocation>
        <location evidence="1">Endomembrane system</location>
        <topology evidence="1">Multi-pass membrane protein</topology>
    </subcellularLocation>
</comment>
<dbReference type="OrthoDB" id="9790976at2"/>
<dbReference type="Pfam" id="PF02508">
    <property type="entry name" value="Rnf-Nqr"/>
    <property type="match status" value="1"/>
</dbReference>
<dbReference type="STRING" id="1128398.Curi_c10000"/>
<comment type="function">
    <text evidence="8">Part of a membrane-bound complex that couples electron transfer with translocation of ions across the membrane.</text>
</comment>
<evidence type="ECO:0000256" key="7">
    <source>
        <dbReference type="ARBA" id="ARBA00023136"/>
    </source>
</evidence>
<feature type="transmembrane region" description="Helical" evidence="8">
    <location>
        <begin position="167"/>
        <end position="189"/>
    </location>
</feature>
<dbReference type="KEGG" id="cad:Curi_c10000"/>
<dbReference type="EMBL" id="CP003326">
    <property type="protein sequence ID" value="AFS78014.1"/>
    <property type="molecule type" value="Genomic_DNA"/>
</dbReference>
<dbReference type="PANTHER" id="PTHR30586">
    <property type="entry name" value="ELECTRON TRANSPORT COMPLEX PROTEIN RNFE"/>
    <property type="match status" value="1"/>
</dbReference>
<dbReference type="HOGENOM" id="CLU_046659_1_1_9"/>
<dbReference type="PATRIC" id="fig|1128398.3.peg.1000"/>
<organism evidence="9 10">
    <name type="scientific">Gottschalkia acidurici (strain ATCC 7906 / DSM 604 / BCRC 14475 / CIP 104303 / KCTC 5404 / NCIMB 10678 / 9a)</name>
    <name type="common">Clostridium acidurici</name>
    <dbReference type="NCBI Taxonomy" id="1128398"/>
    <lineage>
        <taxon>Bacteria</taxon>
        <taxon>Bacillati</taxon>
        <taxon>Bacillota</taxon>
        <taxon>Tissierellia</taxon>
        <taxon>Tissierellales</taxon>
        <taxon>Gottschalkiaceae</taxon>
        <taxon>Gottschalkia</taxon>
    </lineage>
</organism>
<evidence type="ECO:0000256" key="2">
    <source>
        <dbReference type="ARBA" id="ARBA00022448"/>
    </source>
</evidence>
<evidence type="ECO:0000256" key="8">
    <source>
        <dbReference type="HAMAP-Rule" id="MF_00478"/>
    </source>
</evidence>
<feature type="transmembrane region" description="Helical" evidence="8">
    <location>
        <begin position="70"/>
        <end position="91"/>
    </location>
</feature>
<keyword evidence="8" id="KW-1003">Cell membrane</keyword>
<feature type="transmembrane region" description="Helical" evidence="8">
    <location>
        <begin position="97"/>
        <end position="114"/>
    </location>
</feature>
<dbReference type="PIRSF" id="PIRSF006102">
    <property type="entry name" value="NQR_DE"/>
    <property type="match status" value="1"/>
</dbReference>
<keyword evidence="2 8" id="KW-0813">Transport</keyword>
<evidence type="ECO:0000256" key="3">
    <source>
        <dbReference type="ARBA" id="ARBA00022692"/>
    </source>
</evidence>
<feature type="transmembrane region" description="Helical" evidence="8">
    <location>
        <begin position="38"/>
        <end position="58"/>
    </location>
</feature>
<dbReference type="PANTHER" id="PTHR30586:SF0">
    <property type="entry name" value="ION-TRANSLOCATING OXIDOREDUCTASE COMPLEX SUBUNIT E"/>
    <property type="match status" value="1"/>
</dbReference>
<dbReference type="NCBIfam" id="TIGR01948">
    <property type="entry name" value="rnfE"/>
    <property type="match status" value="1"/>
</dbReference>
<comment type="similarity">
    <text evidence="8">Belongs to the NqrDE/RnfAE family.</text>
</comment>
<dbReference type="AlphaFoldDB" id="K0AXU9"/>
<evidence type="ECO:0000256" key="4">
    <source>
        <dbReference type="ARBA" id="ARBA00022967"/>
    </source>
</evidence>
<dbReference type="EC" id="7.-.-.-" evidence="8"/>
<keyword evidence="5 8" id="KW-0249">Electron transport</keyword>
<gene>
    <name evidence="8 9" type="primary">rnfE</name>
    <name evidence="9" type="ordered locus">Curi_c10000</name>
</gene>
<evidence type="ECO:0000313" key="9">
    <source>
        <dbReference type="EMBL" id="AFS78014.1"/>
    </source>
</evidence>
<protein>
    <recommendedName>
        <fullName evidence="8">Ion-translocating oxidoreductase complex subunit E</fullName>
        <ecNumber evidence="8">7.-.-.-</ecNumber>
    </recommendedName>
    <alternativeName>
        <fullName evidence="8">Rnf electron transport complex subunit E</fullName>
    </alternativeName>
</protein>
<comment type="subunit">
    <text evidence="8">The complex is composed of six subunits: RnfA, RnfB, RnfC, RnfD, RnfE and RnfG.</text>
</comment>
<name>K0AXU9_GOTA9</name>
<dbReference type="InterPro" id="IPR010968">
    <property type="entry name" value="RnfE"/>
</dbReference>
<dbReference type="NCBIfam" id="NF009070">
    <property type="entry name" value="PRK12405.1"/>
    <property type="match status" value="1"/>
</dbReference>
<dbReference type="GO" id="GO:0022900">
    <property type="term" value="P:electron transport chain"/>
    <property type="evidence" value="ECO:0007669"/>
    <property type="project" value="UniProtKB-UniRule"/>
</dbReference>
<dbReference type="Proteomes" id="UP000006094">
    <property type="component" value="Chromosome"/>
</dbReference>